<feature type="domain" description="PAS" evidence="8">
    <location>
        <begin position="728"/>
        <end position="773"/>
    </location>
</feature>
<feature type="domain" description="PAC" evidence="9">
    <location>
        <begin position="421"/>
        <end position="471"/>
    </location>
</feature>
<dbReference type="SUPFAM" id="SSF47384">
    <property type="entry name" value="Homodimeric domain of signal transducing histidine kinase"/>
    <property type="match status" value="1"/>
</dbReference>
<dbReference type="InterPro" id="IPR000700">
    <property type="entry name" value="PAS-assoc_C"/>
</dbReference>
<evidence type="ECO:0000313" key="10">
    <source>
        <dbReference type="EMBL" id="ADV82886.1"/>
    </source>
</evidence>
<dbReference type="PROSITE" id="PS50109">
    <property type="entry name" value="HIS_KIN"/>
    <property type="match status" value="1"/>
</dbReference>
<feature type="domain" description="PAC" evidence="9">
    <location>
        <begin position="677"/>
        <end position="727"/>
    </location>
</feature>
<keyword evidence="3" id="KW-0597">Phosphoprotein</keyword>
<dbReference type="eggNOG" id="COG4251">
    <property type="taxonomic scope" value="Bacteria"/>
</dbReference>
<dbReference type="Gene3D" id="1.10.287.130">
    <property type="match status" value="1"/>
</dbReference>
<evidence type="ECO:0000256" key="3">
    <source>
        <dbReference type="ARBA" id="ARBA00022553"/>
    </source>
</evidence>
<dbReference type="EMBL" id="CP002467">
    <property type="protein sequence ID" value="ADV82886.1"/>
    <property type="molecule type" value="Genomic_DNA"/>
</dbReference>
<dbReference type="SMART" id="SM00091">
    <property type="entry name" value="PAS"/>
    <property type="match status" value="5"/>
</dbReference>
<dbReference type="InterPro" id="IPR005467">
    <property type="entry name" value="His_kinase_dom"/>
</dbReference>
<dbReference type="SMART" id="SM00388">
    <property type="entry name" value="HisKA"/>
    <property type="match status" value="1"/>
</dbReference>
<dbReference type="CDD" id="cd00130">
    <property type="entry name" value="PAS"/>
    <property type="match status" value="5"/>
</dbReference>
<feature type="domain" description="PAS" evidence="8">
    <location>
        <begin position="223"/>
        <end position="278"/>
    </location>
</feature>
<feature type="domain" description="PAS" evidence="8">
    <location>
        <begin position="600"/>
        <end position="678"/>
    </location>
</feature>
<dbReference type="KEGG" id="tsa:AciPR4_2082"/>
<name>E8V7W2_TERSS</name>
<evidence type="ECO:0000256" key="2">
    <source>
        <dbReference type="ARBA" id="ARBA00012438"/>
    </source>
</evidence>
<keyword evidence="6" id="KW-0472">Membrane</keyword>
<dbReference type="PROSITE" id="PS50112">
    <property type="entry name" value="PAS"/>
    <property type="match status" value="5"/>
</dbReference>
<dbReference type="InterPro" id="IPR036097">
    <property type="entry name" value="HisK_dim/P_sf"/>
</dbReference>
<evidence type="ECO:0000259" key="8">
    <source>
        <dbReference type="PROSITE" id="PS50112"/>
    </source>
</evidence>
<feature type="domain" description="PAS" evidence="8">
    <location>
        <begin position="472"/>
        <end position="550"/>
    </location>
</feature>
<dbReference type="Proteomes" id="UP000006844">
    <property type="component" value="Chromosome"/>
</dbReference>
<dbReference type="OrthoDB" id="9760839at2"/>
<keyword evidence="6" id="KW-0812">Transmembrane</keyword>
<feature type="domain" description="PAC" evidence="9">
    <location>
        <begin position="805"/>
        <end position="855"/>
    </location>
</feature>
<dbReference type="SUPFAM" id="SSF55874">
    <property type="entry name" value="ATPase domain of HSP90 chaperone/DNA topoisomerase II/histidine kinase"/>
    <property type="match status" value="1"/>
</dbReference>
<dbReference type="GO" id="GO:0000155">
    <property type="term" value="F:phosphorelay sensor kinase activity"/>
    <property type="evidence" value="ECO:0007669"/>
    <property type="project" value="InterPro"/>
</dbReference>
<keyword evidence="4" id="KW-0808">Transferase</keyword>
<evidence type="ECO:0000256" key="1">
    <source>
        <dbReference type="ARBA" id="ARBA00000085"/>
    </source>
</evidence>
<dbReference type="InterPro" id="IPR003594">
    <property type="entry name" value="HATPase_dom"/>
</dbReference>
<gene>
    <name evidence="10" type="ordered locus">AciPR4_2082</name>
</gene>
<comment type="catalytic activity">
    <reaction evidence="1">
        <text>ATP + protein L-histidine = ADP + protein N-phospho-L-histidine.</text>
        <dbReference type="EC" id="2.7.13.3"/>
    </reaction>
</comment>
<dbReference type="InterPro" id="IPR004358">
    <property type="entry name" value="Sig_transdc_His_kin-like_C"/>
</dbReference>
<organism evidence="10 11">
    <name type="scientific">Terriglobus saanensis (strain ATCC BAA-1853 / DSM 23119 / SP1PR4)</name>
    <dbReference type="NCBI Taxonomy" id="401053"/>
    <lineage>
        <taxon>Bacteria</taxon>
        <taxon>Pseudomonadati</taxon>
        <taxon>Acidobacteriota</taxon>
        <taxon>Terriglobia</taxon>
        <taxon>Terriglobales</taxon>
        <taxon>Acidobacteriaceae</taxon>
        <taxon>Terriglobus</taxon>
    </lineage>
</organism>
<dbReference type="FunFam" id="3.30.565.10:FF:000006">
    <property type="entry name" value="Sensor histidine kinase WalK"/>
    <property type="match status" value="1"/>
</dbReference>
<dbReference type="Gene3D" id="3.30.565.10">
    <property type="entry name" value="Histidine kinase-like ATPase, C-terminal domain"/>
    <property type="match status" value="1"/>
</dbReference>
<dbReference type="SMART" id="SM00387">
    <property type="entry name" value="HATPase_c"/>
    <property type="match status" value="1"/>
</dbReference>
<dbReference type="SUPFAM" id="SSF55785">
    <property type="entry name" value="PYP-like sensor domain (PAS domain)"/>
    <property type="match status" value="5"/>
</dbReference>
<dbReference type="CDD" id="cd19410">
    <property type="entry name" value="HK9-like_sensor"/>
    <property type="match status" value="1"/>
</dbReference>
<dbReference type="EC" id="2.7.13.3" evidence="2"/>
<reference evidence="10 11" key="1">
    <citation type="journal article" date="2012" name="Stand. Genomic Sci.">
        <title>Complete genome sequence of Terriglobus saanensis type strain SP1PR4(T), an Acidobacteria from tundra soil.</title>
        <authorList>
            <person name="Rawat S.R."/>
            <person name="Mannisto M.K."/>
            <person name="Starovoytov V."/>
            <person name="Goodwin L."/>
            <person name="Nolan M."/>
            <person name="Hauser L."/>
            <person name="Land M."/>
            <person name="Davenport K.W."/>
            <person name="Woyke T."/>
            <person name="Haggblom M.M."/>
        </authorList>
    </citation>
    <scope>NUCLEOTIDE SEQUENCE</scope>
    <source>
        <strain evidence="11">ATCC BAA-1853 / DSM 23119 / SP1PR4</strain>
    </source>
</reference>
<dbReference type="PRINTS" id="PR00344">
    <property type="entry name" value="BCTRLSENSOR"/>
</dbReference>
<evidence type="ECO:0000313" key="11">
    <source>
        <dbReference type="Proteomes" id="UP000006844"/>
    </source>
</evidence>
<dbReference type="InterPro" id="IPR007891">
    <property type="entry name" value="CHASE3"/>
</dbReference>
<feature type="domain" description="PAS" evidence="8">
    <location>
        <begin position="344"/>
        <end position="422"/>
    </location>
</feature>
<keyword evidence="11" id="KW-1185">Reference proteome</keyword>
<dbReference type="InterPro" id="IPR003661">
    <property type="entry name" value="HisK_dim/P_dom"/>
</dbReference>
<dbReference type="STRING" id="401053.AciPR4_2082"/>
<dbReference type="NCBIfam" id="TIGR00229">
    <property type="entry name" value="sensory_box"/>
    <property type="match status" value="5"/>
</dbReference>
<feature type="domain" description="PAC" evidence="9">
    <location>
        <begin position="298"/>
        <end position="350"/>
    </location>
</feature>
<dbReference type="HOGENOM" id="CLU_000445_114_71_0"/>
<evidence type="ECO:0000259" key="9">
    <source>
        <dbReference type="PROSITE" id="PS50113"/>
    </source>
</evidence>
<sequence length="1089" mass="120021">MKTPPAINRKGHLAFASAILTLLIVGAISYRATVLSSFSDDWVRHTGAVLEKLQELTVAIETGESSYRGYLLTADPFYLKAYQDTLTKTKSLEDSLRSLTIDNVDQQQRLSVVETLASRRIRQRETTIELRRSSGFAAALATFQISVEDPFPGQFQTALQDLKEQELHLLEVRQDQSKTRLHQAKTVLALGTLFTFLLACAAWWSKRTDHSRQELVTEELEVSEERYRLLLEGIKDYAIFALDPLGKIISWNAGAERISAYKADEVVGENFSLFFPTNDVADGRLEELLRVTALHGRREEEGICVRKDGSRFLASVALTALKDSEGTLSGYSVISRDLTESKESEARYRGLLEAAPDAMVVVNRSGNIVLLNIQAEKKFGYHRDELVGQPVKNIIPQGFAERLIADETRTATEALAQQIGTGIELIALRKDGSEFPIELMLSPLESAEDILVTAAIRDISVRKAAEVHLAQMESRYRGLLEAAPDAMVVVNQEGAIVLLNVQAEKQFGYRRDELVGQAVTNIIPEGFAERIIADGTRSAAEALAQQIGTGIELIACRKDGSQFPIEIMLSPLESQEGILVTAAIRDISVRNAAELHLAQMEGRYRGLLEAAPDAMVVVNQEGAIVLLNVQAEKQFGYRRDELVGQAVTNIIPEGFAERIIADGTRSAAEALAQQIGTGIELIASRKDGSQFPIEIMLSPLESQEGILVTAAIRDISVRNAAELHLAQMESRYRGLLEAAPDAMVVVNQEGAIVLLNVQAEKQFGYLRDELLGQKMTNIIPEGFAERIIADGTRSADDALAQKIGTGIELIARRKDGSEFPIEIMLSPLISPEGTLVTTAIRDISVRKDAEAHLLHKVEQLNRSNEELGHFAYIASHDLQEPLRMVASYTQLLARRYKGRLDSDADEFIAFAVDGASRMQRLIKDLLTFSRVETMGKQPLVISSEEALNQSLRNLRGAIEGSGAVITYGPLPTVLADETQLIQLFQNLVANGIKYHTTGIPRVHISAHLDVAKKWEFSVKDNGMGIDSQYFEKIFGMFQRLHKREEFDGTGIGLAICKKIVERHGGVLSVQSELQHGSTFSFSLQGGKAA</sequence>
<feature type="transmembrane region" description="Helical" evidence="6">
    <location>
        <begin position="12"/>
        <end position="30"/>
    </location>
</feature>
<evidence type="ECO:0000259" key="7">
    <source>
        <dbReference type="PROSITE" id="PS50109"/>
    </source>
</evidence>
<dbReference type="Gene3D" id="3.30.450.20">
    <property type="entry name" value="PAS domain"/>
    <property type="match status" value="5"/>
</dbReference>
<dbReference type="Pfam" id="PF00512">
    <property type="entry name" value="HisKA"/>
    <property type="match status" value="1"/>
</dbReference>
<accession>E8V7W2</accession>
<feature type="domain" description="PAC" evidence="9">
    <location>
        <begin position="549"/>
        <end position="599"/>
    </location>
</feature>
<dbReference type="InterPro" id="IPR000014">
    <property type="entry name" value="PAS"/>
</dbReference>
<dbReference type="RefSeq" id="WP_013568619.1">
    <property type="nucleotide sequence ID" value="NC_014963.1"/>
</dbReference>
<proteinExistence type="predicted"/>
<keyword evidence="5 10" id="KW-0418">Kinase</keyword>
<protein>
    <recommendedName>
        <fullName evidence="2">histidine kinase</fullName>
        <ecNumber evidence="2">2.7.13.3</ecNumber>
    </recommendedName>
</protein>
<dbReference type="PROSITE" id="PS50113">
    <property type="entry name" value="PAC"/>
    <property type="match status" value="5"/>
</dbReference>
<dbReference type="InterPro" id="IPR052162">
    <property type="entry name" value="Sensor_kinase/Photoreceptor"/>
</dbReference>
<dbReference type="Pfam" id="PF05227">
    <property type="entry name" value="CHASE3"/>
    <property type="match status" value="1"/>
</dbReference>
<dbReference type="AlphaFoldDB" id="E8V7W2"/>
<dbReference type="PANTHER" id="PTHR43304:SF1">
    <property type="entry name" value="PAC DOMAIN-CONTAINING PROTEIN"/>
    <property type="match status" value="1"/>
</dbReference>
<evidence type="ECO:0000256" key="6">
    <source>
        <dbReference type="SAM" id="Phobius"/>
    </source>
</evidence>
<dbReference type="PANTHER" id="PTHR43304">
    <property type="entry name" value="PHYTOCHROME-LIKE PROTEIN CPH1"/>
    <property type="match status" value="1"/>
</dbReference>
<evidence type="ECO:0000256" key="4">
    <source>
        <dbReference type="ARBA" id="ARBA00022679"/>
    </source>
</evidence>
<evidence type="ECO:0000256" key="5">
    <source>
        <dbReference type="ARBA" id="ARBA00022777"/>
    </source>
</evidence>
<dbReference type="InterPro" id="IPR036890">
    <property type="entry name" value="HATPase_C_sf"/>
</dbReference>
<feature type="domain" description="Histidine kinase" evidence="7">
    <location>
        <begin position="873"/>
        <end position="1087"/>
    </location>
</feature>
<dbReference type="CDD" id="cd00082">
    <property type="entry name" value="HisKA"/>
    <property type="match status" value="1"/>
</dbReference>
<dbReference type="SMART" id="SM00086">
    <property type="entry name" value="PAC"/>
    <property type="match status" value="5"/>
</dbReference>
<dbReference type="Pfam" id="PF13426">
    <property type="entry name" value="PAS_9"/>
    <property type="match status" value="5"/>
</dbReference>
<dbReference type="eggNOG" id="COG5002">
    <property type="taxonomic scope" value="Bacteria"/>
</dbReference>
<keyword evidence="6" id="KW-1133">Transmembrane helix</keyword>
<dbReference type="Pfam" id="PF02518">
    <property type="entry name" value="HATPase_c"/>
    <property type="match status" value="1"/>
</dbReference>
<dbReference type="InterPro" id="IPR035965">
    <property type="entry name" value="PAS-like_dom_sf"/>
</dbReference>
<dbReference type="InterPro" id="IPR001610">
    <property type="entry name" value="PAC"/>
</dbReference>